<dbReference type="InterPro" id="IPR032183">
    <property type="entry name" value="PKD-like"/>
</dbReference>
<dbReference type="AlphaFoldDB" id="A0A4U0GYQ8"/>
<evidence type="ECO:0008006" key="3">
    <source>
        <dbReference type="Google" id="ProtNLM"/>
    </source>
</evidence>
<dbReference type="OrthoDB" id="1094435at2"/>
<dbReference type="RefSeq" id="WP_136821427.1">
    <property type="nucleotide sequence ID" value="NZ_BMJX01000004.1"/>
</dbReference>
<organism evidence="1 2">
    <name type="scientific">Sphingobacterium alkalisoli</name>
    <dbReference type="NCBI Taxonomy" id="1874115"/>
    <lineage>
        <taxon>Bacteria</taxon>
        <taxon>Pseudomonadati</taxon>
        <taxon>Bacteroidota</taxon>
        <taxon>Sphingobacteriia</taxon>
        <taxon>Sphingobacteriales</taxon>
        <taxon>Sphingobacteriaceae</taxon>
        <taxon>Sphingobacterium</taxon>
    </lineage>
</organism>
<dbReference type="Pfam" id="PF16407">
    <property type="entry name" value="PKD_2"/>
    <property type="match status" value="1"/>
</dbReference>
<dbReference type="PROSITE" id="PS51257">
    <property type="entry name" value="PROKAR_LIPOPROTEIN"/>
    <property type="match status" value="1"/>
</dbReference>
<gene>
    <name evidence="1" type="ORF">FAZ19_14275</name>
</gene>
<sequence>MKRYIKQLLILTLSLGALIGCYKDKGNYDYIALDAVVIDTSKAGIQPTYAVERYDILKITPKLIINNEVVTDFASLADEYTFNWSVYQTLTGGTVHSRDTISSDFILEKPITKPQGSWNLLLTVKNTKTKVETYQKFTVAVSESIADGWMVLYEKDGNTDVGLITDARSQLGAIKTTIFTDLIKNTNGAALAGKPVAFLHSAAALNSREVIVASEKDIQAFGYTNFERLLSFEDLFTDAPTTRSIKGFTAINIGSKEIIINDNKVHIANFNRVNALSRTVPFGTSLYGNYGELESWGPKNIAQGFDAVVYDKTNKKFLYSTQNSVSLSEIPVQTSPTAEWDPSNVGLDLKAADYGFPNTPGAFEYLIMSNPTNTYLLTANFMAPTASAFAQRKYDITAAPEITSMTAMAASSTGAYILYGANNAVYTHRYQINQSEKVWTAPTGEQVTSIRFLKFYHVLINGRKLTALGANDYVYIATYNETTKQGKVYNVKIDRTNGTIDQSTQKVYEGFGKIKDMSYKWTL</sequence>
<proteinExistence type="predicted"/>
<dbReference type="EMBL" id="SUKA01000004">
    <property type="protein sequence ID" value="TJY64367.1"/>
    <property type="molecule type" value="Genomic_DNA"/>
</dbReference>
<protein>
    <recommendedName>
        <fullName evidence="3">PKD-like family protein</fullName>
    </recommendedName>
</protein>
<evidence type="ECO:0000313" key="2">
    <source>
        <dbReference type="Proteomes" id="UP000309872"/>
    </source>
</evidence>
<keyword evidence="2" id="KW-1185">Reference proteome</keyword>
<accession>A0A4U0GYQ8</accession>
<dbReference type="Proteomes" id="UP000309872">
    <property type="component" value="Unassembled WGS sequence"/>
</dbReference>
<evidence type="ECO:0000313" key="1">
    <source>
        <dbReference type="EMBL" id="TJY64367.1"/>
    </source>
</evidence>
<reference evidence="1 2" key="1">
    <citation type="submission" date="2019-04" db="EMBL/GenBank/DDBJ databases">
        <title>Sphingobacterium olei sp. nov., isolated from oil-contaminated soil.</title>
        <authorList>
            <person name="Liu B."/>
        </authorList>
    </citation>
    <scope>NUCLEOTIDE SEQUENCE [LARGE SCALE GENOMIC DNA]</scope>
    <source>
        <strain evidence="1 2">Y3L14</strain>
    </source>
</reference>
<comment type="caution">
    <text evidence="1">The sequence shown here is derived from an EMBL/GenBank/DDBJ whole genome shotgun (WGS) entry which is preliminary data.</text>
</comment>
<name>A0A4U0GYQ8_9SPHI</name>